<dbReference type="PANTHER" id="PTHR11113">
    <property type="entry name" value="N-ACETYLGLUCOSAMINE-6-PHOSPHATE DEACETYLASE"/>
    <property type="match status" value="1"/>
</dbReference>
<dbReference type="EC" id="3.5.1.25" evidence="2"/>
<evidence type="ECO:0000256" key="2">
    <source>
        <dbReference type="ARBA" id="ARBA00011899"/>
    </source>
</evidence>
<evidence type="ECO:0000256" key="9">
    <source>
        <dbReference type="PIRNR" id="PIRNR038994"/>
    </source>
</evidence>
<dbReference type="PIRSF" id="PIRSF038994">
    <property type="entry name" value="NagA"/>
    <property type="match status" value="1"/>
</dbReference>
<evidence type="ECO:0000313" key="13">
    <source>
        <dbReference type="EMBL" id="SHN34574.1"/>
    </source>
</evidence>
<dbReference type="GO" id="GO:0046872">
    <property type="term" value="F:metal ion binding"/>
    <property type="evidence" value="ECO:0007669"/>
    <property type="project" value="UniProtKB-KW"/>
</dbReference>
<evidence type="ECO:0000256" key="10">
    <source>
        <dbReference type="PIRSR" id="PIRSR038994-1"/>
    </source>
</evidence>
<keyword evidence="5 9" id="KW-0378">Hydrolase</keyword>
<evidence type="ECO:0000256" key="5">
    <source>
        <dbReference type="ARBA" id="ARBA00022801"/>
    </source>
</evidence>
<dbReference type="InterPro" id="IPR006680">
    <property type="entry name" value="Amidohydro-rel"/>
</dbReference>
<comment type="similarity">
    <text evidence="1 9">Belongs to the metallo-dependent hydrolases superfamily. NagA family.</text>
</comment>
<dbReference type="RefSeq" id="WP_073203121.1">
    <property type="nucleotide sequence ID" value="NZ_FRCZ01000009.1"/>
</dbReference>
<dbReference type="GO" id="GO:0008448">
    <property type="term" value="F:N-acetylglucosamine-6-phosphate deacetylase activity"/>
    <property type="evidence" value="ECO:0007669"/>
    <property type="project" value="UniProtKB-EC"/>
</dbReference>
<protein>
    <recommendedName>
        <fullName evidence="3">N-acetylglucosamine-6-phosphate deacetylase</fullName>
        <ecNumber evidence="2">3.5.1.25</ecNumber>
    </recommendedName>
</protein>
<evidence type="ECO:0000313" key="14">
    <source>
        <dbReference type="Proteomes" id="UP000184184"/>
    </source>
</evidence>
<comment type="cofactor">
    <cofactor evidence="11">
        <name>a divalent metal cation</name>
        <dbReference type="ChEBI" id="CHEBI:60240"/>
    </cofactor>
    <text evidence="11">Binds 1 divalent metal cation per subunit.</text>
</comment>
<evidence type="ECO:0000256" key="11">
    <source>
        <dbReference type="PIRSR" id="PIRSR038994-3"/>
    </source>
</evidence>
<dbReference type="GO" id="GO:0006046">
    <property type="term" value="P:N-acetylglucosamine catabolic process"/>
    <property type="evidence" value="ECO:0007669"/>
    <property type="project" value="TreeGrafter"/>
</dbReference>
<dbReference type="SUPFAM" id="SSF51338">
    <property type="entry name" value="Composite domain of metallo-dependent hydrolases"/>
    <property type="match status" value="1"/>
</dbReference>
<reference evidence="13 14" key="1">
    <citation type="submission" date="2016-11" db="EMBL/GenBank/DDBJ databases">
        <authorList>
            <person name="Jaros S."/>
            <person name="Januszkiewicz K."/>
            <person name="Wedrychowicz H."/>
        </authorList>
    </citation>
    <scope>NUCLEOTIDE SEQUENCE [LARGE SCALE GENOMIC DNA]</scope>
    <source>
        <strain evidence="13 14">CGMCC 1.10681</strain>
    </source>
</reference>
<organism evidence="13 14">
    <name type="scientific">Gracilibacillus kekensis</name>
    <dbReference type="NCBI Taxonomy" id="1027249"/>
    <lineage>
        <taxon>Bacteria</taxon>
        <taxon>Bacillati</taxon>
        <taxon>Bacillota</taxon>
        <taxon>Bacilli</taxon>
        <taxon>Bacillales</taxon>
        <taxon>Bacillaceae</taxon>
        <taxon>Gracilibacillus</taxon>
    </lineage>
</organism>
<keyword evidence="6 9" id="KW-0119">Carbohydrate metabolism</keyword>
<dbReference type="InterPro" id="IPR011059">
    <property type="entry name" value="Metal-dep_hydrolase_composite"/>
</dbReference>
<feature type="domain" description="Amidohydrolase-related" evidence="12">
    <location>
        <begin position="60"/>
        <end position="389"/>
    </location>
</feature>
<dbReference type="OrthoDB" id="9776488at2"/>
<evidence type="ECO:0000256" key="3">
    <source>
        <dbReference type="ARBA" id="ARBA00018029"/>
    </source>
</evidence>
<feature type="binding site" evidence="11">
    <location>
        <position position="138"/>
    </location>
    <ligand>
        <name>Zn(2+)</name>
        <dbReference type="ChEBI" id="CHEBI:29105"/>
    </ligand>
</feature>
<dbReference type="STRING" id="1027249.SAMN05216179_3516"/>
<dbReference type="Pfam" id="PF01979">
    <property type="entry name" value="Amidohydro_1"/>
    <property type="match status" value="1"/>
</dbReference>
<evidence type="ECO:0000256" key="1">
    <source>
        <dbReference type="ARBA" id="ARBA00010716"/>
    </source>
</evidence>
<feature type="active site" description="Proton donor/acceptor" evidence="10">
    <location>
        <position position="283"/>
    </location>
</feature>
<evidence type="ECO:0000259" key="12">
    <source>
        <dbReference type="Pfam" id="PF01979"/>
    </source>
</evidence>
<dbReference type="Gene3D" id="2.30.40.10">
    <property type="entry name" value="Urease, subunit C, domain 1"/>
    <property type="match status" value="1"/>
</dbReference>
<accession>A0A1M7QT71</accession>
<dbReference type="EMBL" id="FRCZ01000009">
    <property type="protein sequence ID" value="SHN34574.1"/>
    <property type="molecule type" value="Genomic_DNA"/>
</dbReference>
<dbReference type="NCBIfam" id="TIGR00221">
    <property type="entry name" value="nagA"/>
    <property type="match status" value="1"/>
</dbReference>
<sequence>MDKQSILIKNIQIYAKDNHIDNGFIKIKNQQIEDINTMENLENNDEDHIIEFQHIEAKAIPGLIDVHIHGANGADVMDGTEEALHTMSKTLPQEGTTSFLATTMTQSEESIGKALQNIASYKDKQPYNEAEILGIHLEGPFINKERKGAQPEEHIKAPNIKLFEKWNKLAKNYIKLVTLAPEVEGGLELTKHLATKGIIASAGHTDATAEDISIAIDHGLSHITHLYNQMRGFHHREPGVVGSAWTQNKLIVELIADGIHSAPDAVKTAYHLKGKDNLLLITDAMRAKCLQDGEYDLGGQKVFVNNQKATLQDGTLAGSTLKLGNALKNMMEFSECSLEDAIMMGSSNAAKELGVDNRKGAIGIGKDADIVLLDENNDILLTICRGEIVYERKHSNETYSN</sequence>
<dbReference type="PANTHER" id="PTHR11113:SF14">
    <property type="entry name" value="N-ACETYLGLUCOSAMINE-6-PHOSPHATE DEACETYLASE"/>
    <property type="match status" value="1"/>
</dbReference>
<dbReference type="FunFam" id="3.20.20.140:FF:000004">
    <property type="entry name" value="N-acetylglucosamine-6-phosphate deacetylase"/>
    <property type="match status" value="1"/>
</dbReference>
<name>A0A1M7QT71_9BACI</name>
<feature type="binding site" evidence="11">
    <location>
        <position position="204"/>
    </location>
    <ligand>
        <name>Zn(2+)</name>
        <dbReference type="ChEBI" id="CHEBI:29105"/>
    </ligand>
</feature>
<comment type="pathway">
    <text evidence="8">Amino-sugar metabolism; N-acetylneuraminate degradation; D-fructose 6-phosphate from N-acetylneuraminate: step 4/5.</text>
</comment>
<dbReference type="AlphaFoldDB" id="A0A1M7QT71"/>
<dbReference type="InterPro" id="IPR032466">
    <property type="entry name" value="Metal_Hydrolase"/>
</dbReference>
<dbReference type="InterPro" id="IPR003764">
    <property type="entry name" value="GlcNAc_6-P_deAcase"/>
</dbReference>
<comment type="catalytic activity">
    <reaction evidence="7">
        <text>N-acetyl-D-glucosamine 6-phosphate + H2O = D-glucosamine 6-phosphate + acetate</text>
        <dbReference type="Rhea" id="RHEA:22936"/>
        <dbReference type="ChEBI" id="CHEBI:15377"/>
        <dbReference type="ChEBI" id="CHEBI:30089"/>
        <dbReference type="ChEBI" id="CHEBI:57513"/>
        <dbReference type="ChEBI" id="CHEBI:58725"/>
        <dbReference type="EC" id="3.5.1.25"/>
    </reaction>
</comment>
<dbReference type="Proteomes" id="UP000184184">
    <property type="component" value="Unassembled WGS sequence"/>
</dbReference>
<gene>
    <name evidence="13" type="ORF">SAMN05216179_3516</name>
</gene>
<keyword evidence="14" id="KW-1185">Reference proteome</keyword>
<feature type="binding site" evidence="11">
    <location>
        <position position="225"/>
    </location>
    <ligand>
        <name>Zn(2+)</name>
        <dbReference type="ChEBI" id="CHEBI:29105"/>
    </ligand>
</feature>
<dbReference type="Gene3D" id="3.20.20.140">
    <property type="entry name" value="Metal-dependent hydrolases"/>
    <property type="match status" value="1"/>
</dbReference>
<evidence type="ECO:0000256" key="8">
    <source>
        <dbReference type="ARBA" id="ARBA00060590"/>
    </source>
</evidence>
<keyword evidence="4 11" id="KW-0479">Metal-binding</keyword>
<evidence type="ECO:0000256" key="6">
    <source>
        <dbReference type="ARBA" id="ARBA00023277"/>
    </source>
</evidence>
<evidence type="ECO:0000256" key="4">
    <source>
        <dbReference type="ARBA" id="ARBA00022723"/>
    </source>
</evidence>
<proteinExistence type="inferred from homology"/>
<dbReference type="CDD" id="cd00854">
    <property type="entry name" value="NagA"/>
    <property type="match status" value="1"/>
</dbReference>
<evidence type="ECO:0000256" key="7">
    <source>
        <dbReference type="ARBA" id="ARBA00047647"/>
    </source>
</evidence>
<dbReference type="SUPFAM" id="SSF51556">
    <property type="entry name" value="Metallo-dependent hydrolases"/>
    <property type="match status" value="1"/>
</dbReference>